<dbReference type="AlphaFoldDB" id="A0A453AJF2"/>
<organism evidence="2 3">
    <name type="scientific">Aegilops tauschii subsp. strangulata</name>
    <name type="common">Goatgrass</name>
    <dbReference type="NCBI Taxonomy" id="200361"/>
    <lineage>
        <taxon>Eukaryota</taxon>
        <taxon>Viridiplantae</taxon>
        <taxon>Streptophyta</taxon>
        <taxon>Embryophyta</taxon>
        <taxon>Tracheophyta</taxon>
        <taxon>Spermatophyta</taxon>
        <taxon>Magnoliopsida</taxon>
        <taxon>Liliopsida</taxon>
        <taxon>Poales</taxon>
        <taxon>Poaceae</taxon>
        <taxon>BOP clade</taxon>
        <taxon>Pooideae</taxon>
        <taxon>Triticodae</taxon>
        <taxon>Triticeae</taxon>
        <taxon>Triticinae</taxon>
        <taxon>Aegilops</taxon>
    </lineage>
</organism>
<accession>A0A453AJF2</accession>
<dbReference type="PANTHER" id="PTHR47184">
    <property type="entry name" value="PHOSPHATIDYLINOSITOL 3-AND 4-KINASE FAMILY PROTEIN-RELATED"/>
    <property type="match status" value="1"/>
</dbReference>
<dbReference type="PANTHER" id="PTHR47184:SF2">
    <property type="entry name" value="SYMPLEKIN"/>
    <property type="match status" value="1"/>
</dbReference>
<protein>
    <recommendedName>
        <fullName evidence="1">Symplekin/Pta1 N-terminal domain-containing protein</fullName>
    </recommendedName>
</protein>
<dbReference type="Proteomes" id="UP000015105">
    <property type="component" value="Chromosome 2D"/>
</dbReference>
<reference evidence="2" key="5">
    <citation type="journal article" date="2021" name="G3 (Bethesda)">
        <title>Aegilops tauschii genome assembly Aet v5.0 features greater sequence contiguity and improved annotation.</title>
        <authorList>
            <person name="Wang L."/>
            <person name="Zhu T."/>
            <person name="Rodriguez J.C."/>
            <person name="Deal K.R."/>
            <person name="Dubcovsky J."/>
            <person name="McGuire P.E."/>
            <person name="Lux T."/>
            <person name="Spannagl M."/>
            <person name="Mayer K.F.X."/>
            <person name="Baldrich P."/>
            <person name="Meyers B.C."/>
            <person name="Huo N."/>
            <person name="Gu Y.Q."/>
            <person name="Zhou H."/>
            <person name="Devos K.M."/>
            <person name="Bennetzen J.L."/>
            <person name="Unver T."/>
            <person name="Budak H."/>
            <person name="Gulick P.J."/>
            <person name="Galiba G."/>
            <person name="Kalapos B."/>
            <person name="Nelson D.R."/>
            <person name="Li P."/>
            <person name="You F.M."/>
            <person name="Luo M.C."/>
            <person name="Dvorak J."/>
        </authorList>
    </citation>
    <scope>NUCLEOTIDE SEQUENCE [LARGE SCALE GENOMIC DNA]</scope>
    <source>
        <strain evidence="2">cv. AL8/78</strain>
    </source>
</reference>
<feature type="domain" description="Symplekin/Pta1 N-terminal" evidence="1">
    <location>
        <begin position="92"/>
        <end position="240"/>
    </location>
</feature>
<reference evidence="2" key="4">
    <citation type="submission" date="2019-03" db="UniProtKB">
        <authorList>
            <consortium name="EnsemblPlants"/>
        </authorList>
    </citation>
    <scope>IDENTIFICATION</scope>
</reference>
<dbReference type="Pfam" id="PF11935">
    <property type="entry name" value="SYMPK_PTA1_N"/>
    <property type="match status" value="1"/>
</dbReference>
<dbReference type="EnsemblPlants" id="AET2Gv20157200.32">
    <property type="protein sequence ID" value="AET2Gv20157200.32"/>
    <property type="gene ID" value="AET2Gv20157200"/>
</dbReference>
<evidence type="ECO:0000259" key="1">
    <source>
        <dbReference type="Pfam" id="PF11935"/>
    </source>
</evidence>
<sequence>MAVALPTAFPPHGLPQPDAPAGDMGRRLLQVRGLRRLPLHELVPRLAELRADEASPVRKVVVEMIGEIGSKHTVYIPDMMPCLLDLLNDETPAVARQAVKTGTDLFAKVLQELVIQGLFSSGGIDESLKSSWEWMLKLKSAVSLMAFQPTSNEGVRLLAVKFVEKTVLMHTPDPNITSDPPNQATEDMGFNIAWLRGGHPLLNVGDLAMEASQSLGLLLEQLKSPKIRLLSTSMIIVFVTRLA</sequence>
<dbReference type="SUPFAM" id="SSF48371">
    <property type="entry name" value="ARM repeat"/>
    <property type="match status" value="1"/>
</dbReference>
<dbReference type="InterPro" id="IPR016024">
    <property type="entry name" value="ARM-type_fold"/>
</dbReference>
<dbReference type="Gene3D" id="1.25.10.10">
    <property type="entry name" value="Leucine-rich Repeat Variant"/>
    <property type="match status" value="1"/>
</dbReference>
<name>A0A453AJF2_AEGTS</name>
<reference evidence="3" key="2">
    <citation type="journal article" date="2017" name="Nat. Plants">
        <title>The Aegilops tauschii genome reveals multiple impacts of transposons.</title>
        <authorList>
            <person name="Zhao G."/>
            <person name="Zou C."/>
            <person name="Li K."/>
            <person name="Wang K."/>
            <person name="Li T."/>
            <person name="Gao L."/>
            <person name="Zhang X."/>
            <person name="Wang H."/>
            <person name="Yang Z."/>
            <person name="Liu X."/>
            <person name="Jiang W."/>
            <person name="Mao L."/>
            <person name="Kong X."/>
            <person name="Jiao Y."/>
            <person name="Jia J."/>
        </authorList>
    </citation>
    <scope>NUCLEOTIDE SEQUENCE [LARGE SCALE GENOMIC DNA]</scope>
    <source>
        <strain evidence="3">cv. AL8/78</strain>
    </source>
</reference>
<dbReference type="Gramene" id="AET2Gv20157200.32">
    <property type="protein sequence ID" value="AET2Gv20157200.32"/>
    <property type="gene ID" value="AET2Gv20157200"/>
</dbReference>
<evidence type="ECO:0000313" key="3">
    <source>
        <dbReference type="Proteomes" id="UP000015105"/>
    </source>
</evidence>
<dbReference type="InterPro" id="IPR032460">
    <property type="entry name" value="Symplekin/Pta1_N"/>
</dbReference>
<reference evidence="3" key="1">
    <citation type="journal article" date="2014" name="Science">
        <title>Ancient hybridizations among the ancestral genomes of bread wheat.</title>
        <authorList>
            <consortium name="International Wheat Genome Sequencing Consortium,"/>
            <person name="Marcussen T."/>
            <person name="Sandve S.R."/>
            <person name="Heier L."/>
            <person name="Spannagl M."/>
            <person name="Pfeifer M."/>
            <person name="Jakobsen K.S."/>
            <person name="Wulff B.B."/>
            <person name="Steuernagel B."/>
            <person name="Mayer K.F."/>
            <person name="Olsen O.A."/>
        </authorList>
    </citation>
    <scope>NUCLEOTIDE SEQUENCE [LARGE SCALE GENOMIC DNA]</scope>
    <source>
        <strain evidence="3">cv. AL8/78</strain>
    </source>
</reference>
<dbReference type="InterPro" id="IPR011989">
    <property type="entry name" value="ARM-like"/>
</dbReference>
<keyword evidence="3" id="KW-1185">Reference proteome</keyword>
<proteinExistence type="predicted"/>
<evidence type="ECO:0000313" key="2">
    <source>
        <dbReference type="EnsemblPlants" id="AET2Gv20157200.32"/>
    </source>
</evidence>
<reference evidence="2" key="3">
    <citation type="journal article" date="2017" name="Nature">
        <title>Genome sequence of the progenitor of the wheat D genome Aegilops tauschii.</title>
        <authorList>
            <person name="Luo M.C."/>
            <person name="Gu Y.Q."/>
            <person name="Puiu D."/>
            <person name="Wang H."/>
            <person name="Twardziok S.O."/>
            <person name="Deal K.R."/>
            <person name="Huo N."/>
            <person name="Zhu T."/>
            <person name="Wang L."/>
            <person name="Wang Y."/>
            <person name="McGuire P.E."/>
            <person name="Liu S."/>
            <person name="Long H."/>
            <person name="Ramasamy R.K."/>
            <person name="Rodriguez J.C."/>
            <person name="Van S.L."/>
            <person name="Yuan L."/>
            <person name="Wang Z."/>
            <person name="Xia Z."/>
            <person name="Xiao L."/>
            <person name="Anderson O.D."/>
            <person name="Ouyang S."/>
            <person name="Liang Y."/>
            <person name="Zimin A.V."/>
            <person name="Pertea G."/>
            <person name="Qi P."/>
            <person name="Bennetzen J.L."/>
            <person name="Dai X."/>
            <person name="Dawson M.W."/>
            <person name="Muller H.G."/>
            <person name="Kugler K."/>
            <person name="Rivarola-Duarte L."/>
            <person name="Spannagl M."/>
            <person name="Mayer K.F.X."/>
            <person name="Lu F.H."/>
            <person name="Bevan M.W."/>
            <person name="Leroy P."/>
            <person name="Li P."/>
            <person name="You F.M."/>
            <person name="Sun Q."/>
            <person name="Liu Z."/>
            <person name="Lyons E."/>
            <person name="Wicker T."/>
            <person name="Salzberg S.L."/>
            <person name="Devos K.M."/>
            <person name="Dvorak J."/>
        </authorList>
    </citation>
    <scope>NUCLEOTIDE SEQUENCE [LARGE SCALE GENOMIC DNA]</scope>
    <source>
        <strain evidence="2">cv. AL8/78</strain>
    </source>
</reference>